<dbReference type="EMBL" id="JACBYF010000002">
    <property type="protein sequence ID" value="NYS46904.1"/>
    <property type="molecule type" value="Genomic_DNA"/>
</dbReference>
<accession>A0ABX2T0J1</accession>
<sequence length="62" mass="7014">MQHQVVINVSNKNGENSTILKGSQITLPKKIIQWLFGDYTQIFVMKPGQTIKSVDIKEIKKG</sequence>
<protein>
    <submittedName>
        <fullName evidence="1">Uncharacterized protein</fullName>
    </submittedName>
</protein>
<name>A0ABX2T0J1_9BACL</name>
<dbReference type="Proteomes" id="UP000531840">
    <property type="component" value="Unassembled WGS sequence"/>
</dbReference>
<evidence type="ECO:0000313" key="1">
    <source>
        <dbReference type="EMBL" id="NYS46904.1"/>
    </source>
</evidence>
<keyword evidence="2" id="KW-1185">Reference proteome</keyword>
<organism evidence="1 2">
    <name type="scientific">Gemelliphila palaticanis</name>
    <dbReference type="NCBI Taxonomy" id="81950"/>
    <lineage>
        <taxon>Bacteria</taxon>
        <taxon>Bacillati</taxon>
        <taxon>Bacillota</taxon>
        <taxon>Bacilli</taxon>
        <taxon>Bacillales</taxon>
        <taxon>Gemellaceae</taxon>
        <taxon>Gemelliphila</taxon>
    </lineage>
</organism>
<comment type="caution">
    <text evidence="1">The sequence shown here is derived from an EMBL/GenBank/DDBJ whole genome shotgun (WGS) entry which is preliminary data.</text>
</comment>
<gene>
    <name evidence="1" type="ORF">HZY85_01675</name>
</gene>
<reference evidence="1 2" key="1">
    <citation type="submission" date="2020-07" db="EMBL/GenBank/DDBJ databases">
        <title>MOT database genomes.</title>
        <authorList>
            <person name="Joseph S."/>
            <person name="Aduse-Opoku J."/>
            <person name="Hashim A."/>
            <person name="Wade W."/>
            <person name="Curtis M."/>
        </authorList>
    </citation>
    <scope>NUCLEOTIDE SEQUENCE [LARGE SCALE GENOMIC DNA]</scope>
    <source>
        <strain evidence="1 2">CIP 106318</strain>
    </source>
</reference>
<dbReference type="RefSeq" id="WP_179940201.1">
    <property type="nucleotide sequence ID" value="NZ_JACBYF010000002.1"/>
</dbReference>
<evidence type="ECO:0000313" key="2">
    <source>
        <dbReference type="Proteomes" id="UP000531840"/>
    </source>
</evidence>
<proteinExistence type="predicted"/>